<evidence type="ECO:0000313" key="3">
    <source>
        <dbReference type="Proteomes" id="UP001177023"/>
    </source>
</evidence>
<feature type="signal peptide" evidence="1">
    <location>
        <begin position="1"/>
        <end position="19"/>
    </location>
</feature>
<sequence length="96" mass="11118">MARIFVCVILAVLICETVALPIKSENEEINRREKRQMWGQNNAWGRNWDYKFGLNRDMQRAFQAGPMGAYFRNGIGIDGEVKLNMRGINQQMFSFG</sequence>
<evidence type="ECO:0000313" key="2">
    <source>
        <dbReference type="EMBL" id="CAJ0579217.1"/>
    </source>
</evidence>
<comment type="caution">
    <text evidence="2">The sequence shown here is derived from an EMBL/GenBank/DDBJ whole genome shotgun (WGS) entry which is preliminary data.</text>
</comment>
<feature type="chain" id="PRO_5041448533" evidence="1">
    <location>
        <begin position="20"/>
        <end position="96"/>
    </location>
</feature>
<keyword evidence="3" id="KW-1185">Reference proteome</keyword>
<protein>
    <submittedName>
        <fullName evidence="2">Uncharacterized protein</fullName>
    </submittedName>
</protein>
<reference evidence="2" key="1">
    <citation type="submission" date="2023-06" db="EMBL/GenBank/DDBJ databases">
        <authorList>
            <person name="Delattre M."/>
        </authorList>
    </citation>
    <scope>NUCLEOTIDE SEQUENCE</scope>
    <source>
        <strain evidence="2">AF72</strain>
    </source>
</reference>
<organism evidence="2 3">
    <name type="scientific">Mesorhabditis spiculigera</name>
    <dbReference type="NCBI Taxonomy" id="96644"/>
    <lineage>
        <taxon>Eukaryota</taxon>
        <taxon>Metazoa</taxon>
        <taxon>Ecdysozoa</taxon>
        <taxon>Nematoda</taxon>
        <taxon>Chromadorea</taxon>
        <taxon>Rhabditida</taxon>
        <taxon>Rhabditina</taxon>
        <taxon>Rhabditomorpha</taxon>
        <taxon>Rhabditoidea</taxon>
        <taxon>Rhabditidae</taxon>
        <taxon>Mesorhabditinae</taxon>
        <taxon>Mesorhabditis</taxon>
    </lineage>
</organism>
<keyword evidence="1" id="KW-0732">Signal</keyword>
<name>A0AA36D1A1_9BILA</name>
<evidence type="ECO:0000256" key="1">
    <source>
        <dbReference type="SAM" id="SignalP"/>
    </source>
</evidence>
<feature type="non-terminal residue" evidence="2">
    <location>
        <position position="96"/>
    </location>
</feature>
<dbReference type="EMBL" id="CATQJA010002655">
    <property type="protein sequence ID" value="CAJ0579217.1"/>
    <property type="molecule type" value="Genomic_DNA"/>
</dbReference>
<dbReference type="AlphaFoldDB" id="A0AA36D1A1"/>
<dbReference type="Proteomes" id="UP001177023">
    <property type="component" value="Unassembled WGS sequence"/>
</dbReference>
<gene>
    <name evidence="2" type="ORF">MSPICULIGERA_LOCUS17447</name>
</gene>
<proteinExistence type="predicted"/>
<accession>A0AA36D1A1</accession>